<dbReference type="InterPro" id="IPR015001">
    <property type="entry name" value="DUF1850"/>
</dbReference>
<accession>A0ABV8H0I4</accession>
<proteinExistence type="predicted"/>
<name>A0ABV8H0I4_9BACI</name>
<comment type="caution">
    <text evidence="1">The sequence shown here is derived from an EMBL/GenBank/DDBJ whole genome shotgun (WGS) entry which is preliminary data.</text>
</comment>
<sequence length="154" mass="18080">MNNKKRLWSACIIVLLFSLLYRVPVIQLDFGHKTYFITSDYFELQWIHSVEKADWVETYLRDGDELILTETYFKTFGAGVPSHAEVIDSDDGYIHMKIEQRMQEMNLTVSENVKTTITTSDAEIRLYDLTDDYESVTISVEYLHIWEYIGGEFL</sequence>
<protein>
    <submittedName>
        <fullName evidence="1">DUF1850 domain-containing protein</fullName>
    </submittedName>
</protein>
<dbReference type="RefSeq" id="WP_379496305.1">
    <property type="nucleotide sequence ID" value="NZ_JBHSAO010000006.1"/>
</dbReference>
<organism evidence="1 2">
    <name type="scientific">Oceanobacillus longus</name>
    <dbReference type="NCBI Taxonomy" id="930120"/>
    <lineage>
        <taxon>Bacteria</taxon>
        <taxon>Bacillati</taxon>
        <taxon>Bacillota</taxon>
        <taxon>Bacilli</taxon>
        <taxon>Bacillales</taxon>
        <taxon>Bacillaceae</taxon>
        <taxon>Oceanobacillus</taxon>
    </lineage>
</organism>
<reference evidence="2" key="1">
    <citation type="journal article" date="2019" name="Int. J. Syst. Evol. Microbiol.">
        <title>The Global Catalogue of Microorganisms (GCM) 10K type strain sequencing project: providing services to taxonomists for standard genome sequencing and annotation.</title>
        <authorList>
            <consortium name="The Broad Institute Genomics Platform"/>
            <consortium name="The Broad Institute Genome Sequencing Center for Infectious Disease"/>
            <person name="Wu L."/>
            <person name="Ma J."/>
        </authorList>
    </citation>
    <scope>NUCLEOTIDE SEQUENCE [LARGE SCALE GENOMIC DNA]</scope>
    <source>
        <strain evidence="2">IBRC-M 10703</strain>
    </source>
</reference>
<evidence type="ECO:0000313" key="1">
    <source>
        <dbReference type="EMBL" id="MFC4023806.1"/>
    </source>
</evidence>
<dbReference type="EMBL" id="JBHSAO010000006">
    <property type="protein sequence ID" value="MFC4023806.1"/>
    <property type="molecule type" value="Genomic_DNA"/>
</dbReference>
<evidence type="ECO:0000313" key="2">
    <source>
        <dbReference type="Proteomes" id="UP001595772"/>
    </source>
</evidence>
<dbReference type="Proteomes" id="UP001595772">
    <property type="component" value="Unassembled WGS sequence"/>
</dbReference>
<keyword evidence="2" id="KW-1185">Reference proteome</keyword>
<gene>
    <name evidence="1" type="ORF">ACFOUV_08375</name>
</gene>
<dbReference type="Pfam" id="PF08905">
    <property type="entry name" value="DUF1850"/>
    <property type="match status" value="1"/>
</dbReference>